<gene>
    <name evidence="1" type="ORF">FUAX_55600</name>
</gene>
<dbReference type="EMBL" id="AP025326">
    <property type="protein sequence ID" value="BDD13128.1"/>
    <property type="molecule type" value="Genomic_DNA"/>
</dbReference>
<accession>A0AAU9CYU8</accession>
<protein>
    <submittedName>
        <fullName evidence="1">Uncharacterized protein</fullName>
    </submittedName>
</protein>
<name>A0AAU9CYU8_9BACT</name>
<evidence type="ECO:0000313" key="2">
    <source>
        <dbReference type="Proteomes" id="UP001348817"/>
    </source>
</evidence>
<dbReference type="KEGG" id="fax:FUAX_55600"/>
<evidence type="ECO:0000313" key="1">
    <source>
        <dbReference type="EMBL" id="BDD13128.1"/>
    </source>
</evidence>
<keyword evidence="2" id="KW-1185">Reference proteome</keyword>
<dbReference type="Proteomes" id="UP001348817">
    <property type="component" value="Plasmid pFA12"/>
</dbReference>
<geneLocation type="plasmid" evidence="1 2">
    <name>pFA12</name>
</geneLocation>
<organism evidence="1 2">
    <name type="scientific">Fulvitalea axinellae</name>
    <dbReference type="NCBI Taxonomy" id="1182444"/>
    <lineage>
        <taxon>Bacteria</taxon>
        <taxon>Pseudomonadati</taxon>
        <taxon>Bacteroidota</taxon>
        <taxon>Cytophagia</taxon>
        <taxon>Cytophagales</taxon>
        <taxon>Persicobacteraceae</taxon>
        <taxon>Fulvitalea</taxon>
    </lineage>
</organism>
<sequence length="80" mass="9274">MTCRIFCVWMGLHFNKDYPRKEQKKREKKEKKGAFTFGRGPGLLGATEERIIAPVSGRSRGVFCSFSFVFRRGGFRYAVF</sequence>
<reference evidence="1 2" key="1">
    <citation type="submission" date="2021-12" db="EMBL/GenBank/DDBJ databases">
        <title>Genome sequencing of bacteria with rrn-lacking chromosome and rrn-plasmid.</title>
        <authorList>
            <person name="Anda M."/>
            <person name="Iwasaki W."/>
        </authorList>
    </citation>
    <scope>NUCLEOTIDE SEQUENCE [LARGE SCALE GENOMIC DNA]</scope>
    <source>
        <strain evidence="1 2">DSM 100852</strain>
        <plasmid evidence="1 2">pFA12</plasmid>
    </source>
</reference>
<dbReference type="AlphaFoldDB" id="A0AAU9CYU8"/>
<proteinExistence type="predicted"/>
<keyword evidence="1" id="KW-0614">Plasmid</keyword>